<dbReference type="RefSeq" id="XP_018027732.1">
    <property type="nucleotide sequence ID" value="XM_018172243.2"/>
</dbReference>
<dbReference type="OrthoDB" id="7446186at2759"/>
<feature type="region of interest" description="Disordered" evidence="7">
    <location>
        <begin position="653"/>
        <end position="674"/>
    </location>
</feature>
<dbReference type="GO" id="GO:0051721">
    <property type="term" value="F:protein phosphatase 2A binding"/>
    <property type="evidence" value="ECO:0007669"/>
    <property type="project" value="TreeGrafter"/>
</dbReference>
<reference evidence="10" key="1">
    <citation type="submission" date="2025-08" db="UniProtKB">
        <authorList>
            <consortium name="RefSeq"/>
        </authorList>
    </citation>
    <scope>IDENTIFICATION</scope>
    <source>
        <tissue evidence="10">Whole organism</tissue>
    </source>
</reference>
<feature type="compositionally biased region" description="Basic and acidic residues" evidence="7">
    <location>
        <begin position="840"/>
        <end position="854"/>
    </location>
</feature>
<keyword evidence="5" id="KW-0040">ANK repeat</keyword>
<dbReference type="GO" id="GO:0031468">
    <property type="term" value="P:nuclear membrane reassembly"/>
    <property type="evidence" value="ECO:0007669"/>
    <property type="project" value="UniProtKB-ARBA"/>
</dbReference>
<dbReference type="Gene3D" id="1.10.720.40">
    <property type="match status" value="1"/>
</dbReference>
<accession>A0A8B7PR58</accession>
<dbReference type="Gene3D" id="1.25.40.20">
    <property type="entry name" value="Ankyrin repeat-containing domain"/>
    <property type="match status" value="1"/>
</dbReference>
<keyword evidence="3" id="KW-0132">Cell division</keyword>
<dbReference type="GeneID" id="108682975"/>
<name>A0A8B7PR58_HYAAZ</name>
<comment type="subcellular location">
    <subcellularLocation>
        <location evidence="1">Endoplasmic reticulum</location>
    </subcellularLocation>
</comment>
<evidence type="ECO:0000256" key="6">
    <source>
        <dbReference type="ARBA" id="ARBA00023306"/>
    </source>
</evidence>
<dbReference type="InterPro" id="IPR002110">
    <property type="entry name" value="Ankyrin_rpt"/>
</dbReference>
<dbReference type="CTD" id="23141"/>
<evidence type="ECO:0000256" key="4">
    <source>
        <dbReference type="ARBA" id="ARBA00022824"/>
    </source>
</evidence>
<organism evidence="9 10">
    <name type="scientific">Hyalella azteca</name>
    <name type="common">Amphipod</name>
    <dbReference type="NCBI Taxonomy" id="294128"/>
    <lineage>
        <taxon>Eukaryota</taxon>
        <taxon>Metazoa</taxon>
        <taxon>Ecdysozoa</taxon>
        <taxon>Arthropoda</taxon>
        <taxon>Crustacea</taxon>
        <taxon>Multicrustacea</taxon>
        <taxon>Malacostraca</taxon>
        <taxon>Eumalacostraca</taxon>
        <taxon>Peracarida</taxon>
        <taxon>Amphipoda</taxon>
        <taxon>Senticaudata</taxon>
        <taxon>Talitrida</taxon>
        <taxon>Talitroidea</taxon>
        <taxon>Hyalellidae</taxon>
        <taxon>Hyalella</taxon>
    </lineage>
</organism>
<dbReference type="PROSITE" id="PS50954">
    <property type="entry name" value="LEM"/>
    <property type="match status" value="1"/>
</dbReference>
<dbReference type="InterPro" id="IPR036770">
    <property type="entry name" value="Ankyrin_rpt-contain_sf"/>
</dbReference>
<dbReference type="SUPFAM" id="SSF48403">
    <property type="entry name" value="Ankyrin repeat"/>
    <property type="match status" value="1"/>
</dbReference>
<protein>
    <submittedName>
        <fullName evidence="10">Uncharacterized protein LOC108682975</fullName>
    </submittedName>
</protein>
<evidence type="ECO:0000256" key="7">
    <source>
        <dbReference type="SAM" id="MobiDB-lite"/>
    </source>
</evidence>
<evidence type="ECO:0000256" key="2">
    <source>
        <dbReference type="ARBA" id="ARBA00007597"/>
    </source>
</evidence>
<dbReference type="FunFam" id="1.25.40.20:FF:000072">
    <property type="entry name" value="Ankyrin repeat and LEM domain containing 2"/>
    <property type="match status" value="1"/>
</dbReference>
<proteinExistence type="inferred from homology"/>
<dbReference type="GO" id="GO:0005783">
    <property type="term" value="C:endoplasmic reticulum"/>
    <property type="evidence" value="ECO:0007669"/>
    <property type="project" value="UniProtKB-SubCell"/>
</dbReference>
<keyword evidence="6" id="KW-0131">Cell cycle</keyword>
<keyword evidence="9" id="KW-1185">Reference proteome</keyword>
<dbReference type="PANTHER" id="PTHR12349">
    <property type="entry name" value="ANKYRIN REPEAT AND LEM DOMAIN-CONTAINING PROTEIN 2"/>
    <property type="match status" value="1"/>
</dbReference>
<dbReference type="PANTHER" id="PTHR12349:SF4">
    <property type="entry name" value="ANKYRIN REPEAT AND LEM DOMAIN-CONTAINING PROTEIN 2"/>
    <property type="match status" value="1"/>
</dbReference>
<gene>
    <name evidence="10" type="primary">LOC108682975</name>
</gene>
<dbReference type="GO" id="GO:0051301">
    <property type="term" value="P:cell division"/>
    <property type="evidence" value="ECO:0007669"/>
    <property type="project" value="UniProtKB-KW"/>
</dbReference>
<dbReference type="GO" id="GO:0007399">
    <property type="term" value="P:nervous system development"/>
    <property type="evidence" value="ECO:0007669"/>
    <property type="project" value="UniProtKB-ARBA"/>
</dbReference>
<feature type="compositionally biased region" description="Polar residues" evidence="7">
    <location>
        <begin position="510"/>
        <end position="525"/>
    </location>
</feature>
<dbReference type="Proteomes" id="UP000694843">
    <property type="component" value="Unplaced"/>
</dbReference>
<feature type="region of interest" description="Disordered" evidence="7">
    <location>
        <begin position="483"/>
        <end position="525"/>
    </location>
</feature>
<evidence type="ECO:0000259" key="8">
    <source>
        <dbReference type="PROSITE" id="PS50954"/>
    </source>
</evidence>
<dbReference type="Pfam" id="PF00023">
    <property type="entry name" value="Ank"/>
    <property type="match status" value="1"/>
</dbReference>
<sequence>MRNLSADEVPKLSDELLREELEVRGTPVGPISDFTRPLLEKILLRKLGLLESGEEEGARGDGWASQAVESKAASDAEALPVYAFFGVHLPPNCCESHGPDPDFKPVYTDKAKCLAALKKHKGSRFKTFPSYDDALQFSMNGPKVNLNESSVDLVCDKVDSVDGNANNQPSLSLEKPCAFRGPSSQDRVKFRKTIETGDIAAFNELVCNNPRYLVSSGDSPAILKEGTRYNALHVACLTNQHEICAMILRFISQPDLFKRLYPDDSPSTSTRRQQYLLDLYLNMPDKGPYETPLHIACKLGHVQCVKILTSYALCDKEICNKYGDKPRDVICQRWRGGAGGSPSNTKAAIAELLEAHYYVPVLRDSSFNLPPVVGEVWSPTIASEHEFAGDVTSSTFSFLNVSDCSLMNVSSLDCSGQLPSTASTSLMHRLALPSPLSCSRKVEAFLGPLPLSKALSARKQWRDCARPSRTLCSIPANRLETSGFGEDSSPIQPNAAVHSTPKRGLGLSLNLETPPSQGTTSILSSTPRHRDVVLPDYEKGLEVHGRRLAKEYNTNWFEYWDFLGEFVDCSSEDGKAKLEAHLKQQFAKVVANEQSIDMDMVCRKLIDEGVDVENKDVVAAAADSESSLDPPFSATSSGRLTAVMIPVTGVSPSNHLPVKSHTQSPNRSSSSSSLGSLCQGLEAIRLNASLSPTASHYSPAAQRRYNELMDMIQSDESQLRELITSIDTSHLSLTADELNLSLRSDNWRLISYVAQSCRVTARTLACVLQDLVADPQLRMLPQLSIIRMVKTRIAGEILALHVLISRCCADDRNTARSKKSGSKHKDGCNVNGENNNSSPDFERENFVESTRENSELNSVVDNNETLAGSREQNAFERSIQESGITFVHGLLAVEILRLVSECLLPSELLSLLHVLKVVVNNLTYLEIALSDEEGDEDDVEENRRLLGRRDTRKIHDRSDHAQHVKCVVLLLERALGIATNEGSDDKCNRIPGVAELPGCSCHWENCCVTLAALTEYAFNGPSSLAKKHSGTMRNNSNNTSMLESSLNQSNVKFNKAHSFLHQTVFGNGSPSIHSRINAKVKGSPELRKCSLKESIVKTLNFDDDDNLSSQDVLNKDCNGNSTPSNLVASKKLSNAKDINLVPMSNLNDESLVYENNNVLLPNVGLLIEEIGVNGVCVNSDTGMENIASDPISPNDDHVDSGHVLDDGCNEDNDDDDDSFATAANTSIGSSLATPEDIKEFYIKGTTPTKVDVDVLKALAGTSSIDVATTAPVDETKYPHLAQWQQLLQDKVRSSSQLELNDTNDAAPVDQGRVSSLFESPYCPKLKRSINFNSSNPSIPFSPLP</sequence>
<feature type="region of interest" description="Disordered" evidence="7">
    <location>
        <begin position="813"/>
        <end position="854"/>
    </location>
</feature>
<comment type="similarity">
    <text evidence="2">Belongs to the ANKLE2 family.</text>
</comment>
<dbReference type="InterPro" id="IPR003887">
    <property type="entry name" value="LEM_dom"/>
</dbReference>
<evidence type="ECO:0000256" key="5">
    <source>
        <dbReference type="ARBA" id="ARBA00023043"/>
    </source>
</evidence>
<dbReference type="SMART" id="SM00540">
    <property type="entry name" value="LEM"/>
    <property type="match status" value="1"/>
</dbReference>
<dbReference type="KEGG" id="hazt:108682975"/>
<keyword evidence="4" id="KW-0256">Endoplasmic reticulum</keyword>
<evidence type="ECO:0000313" key="9">
    <source>
        <dbReference type="Proteomes" id="UP000694843"/>
    </source>
</evidence>
<feature type="compositionally biased region" description="Low complexity" evidence="7">
    <location>
        <begin position="660"/>
        <end position="674"/>
    </location>
</feature>
<dbReference type="SMART" id="SM00248">
    <property type="entry name" value="ANK"/>
    <property type="match status" value="2"/>
</dbReference>
<evidence type="ECO:0000256" key="3">
    <source>
        <dbReference type="ARBA" id="ARBA00022618"/>
    </source>
</evidence>
<evidence type="ECO:0000313" key="10">
    <source>
        <dbReference type="RefSeq" id="XP_018027732.1"/>
    </source>
</evidence>
<feature type="domain" description="LEM" evidence="8">
    <location>
        <begin position="6"/>
        <end position="50"/>
    </location>
</feature>
<dbReference type="CDD" id="cd12934">
    <property type="entry name" value="LEM"/>
    <property type="match status" value="1"/>
</dbReference>
<dbReference type="Pfam" id="PF03020">
    <property type="entry name" value="LEM"/>
    <property type="match status" value="1"/>
</dbReference>
<dbReference type="SUPFAM" id="SSF63451">
    <property type="entry name" value="LEM domain"/>
    <property type="match status" value="1"/>
</dbReference>
<evidence type="ECO:0000256" key="1">
    <source>
        <dbReference type="ARBA" id="ARBA00004240"/>
    </source>
</evidence>
<dbReference type="InterPro" id="IPR011015">
    <property type="entry name" value="LEM/LEM-like_dom_sf"/>
</dbReference>